<dbReference type="InterPro" id="IPR036388">
    <property type="entry name" value="WH-like_DNA-bd_sf"/>
</dbReference>
<evidence type="ECO:0000256" key="2">
    <source>
        <dbReference type="ARBA" id="ARBA00023015"/>
    </source>
</evidence>
<dbReference type="GO" id="GO:0016987">
    <property type="term" value="F:sigma factor activity"/>
    <property type="evidence" value="ECO:0007669"/>
    <property type="project" value="UniProtKB-KW"/>
</dbReference>
<evidence type="ECO:0000313" key="8">
    <source>
        <dbReference type="EMBL" id="GEP43010.1"/>
    </source>
</evidence>
<dbReference type="Proteomes" id="UP000321577">
    <property type="component" value="Unassembled WGS sequence"/>
</dbReference>
<organism evidence="8 9">
    <name type="scientific">Brevifollis gellanilyticus</name>
    <dbReference type="NCBI Taxonomy" id="748831"/>
    <lineage>
        <taxon>Bacteria</taxon>
        <taxon>Pseudomonadati</taxon>
        <taxon>Verrucomicrobiota</taxon>
        <taxon>Verrucomicrobiia</taxon>
        <taxon>Verrucomicrobiales</taxon>
        <taxon>Verrucomicrobiaceae</taxon>
    </lineage>
</organism>
<feature type="domain" description="RNA polymerase sigma-70 region 2" evidence="7">
    <location>
        <begin position="25"/>
        <end position="92"/>
    </location>
</feature>
<dbReference type="InterPro" id="IPR007627">
    <property type="entry name" value="RNA_pol_sigma70_r2"/>
</dbReference>
<dbReference type="PANTHER" id="PTHR43133">
    <property type="entry name" value="RNA POLYMERASE ECF-TYPE SIGMA FACTO"/>
    <property type="match status" value="1"/>
</dbReference>
<keyword evidence="5 6" id="KW-0804">Transcription</keyword>
<evidence type="ECO:0000256" key="5">
    <source>
        <dbReference type="ARBA" id="ARBA00023163"/>
    </source>
</evidence>
<keyword evidence="9" id="KW-1185">Reference proteome</keyword>
<dbReference type="RefSeq" id="WP_146850584.1">
    <property type="nucleotide sequence ID" value="NZ_BKAG01000013.1"/>
</dbReference>
<protein>
    <recommendedName>
        <fullName evidence="6">RNA polymerase sigma factor</fullName>
    </recommendedName>
</protein>
<dbReference type="InterPro" id="IPR013325">
    <property type="entry name" value="RNA_pol_sigma_r2"/>
</dbReference>
<dbReference type="InterPro" id="IPR014331">
    <property type="entry name" value="RNA_pol_sigma70_ECF_RHOBA"/>
</dbReference>
<gene>
    <name evidence="8" type="ORF">BGE01nite_23010</name>
</gene>
<accession>A0A512M8E4</accession>
<dbReference type="InterPro" id="IPR039425">
    <property type="entry name" value="RNA_pol_sigma-70-like"/>
</dbReference>
<name>A0A512M8E4_9BACT</name>
<comment type="caution">
    <text evidence="8">The sequence shown here is derived from an EMBL/GenBank/DDBJ whole genome shotgun (WGS) entry which is preliminary data.</text>
</comment>
<dbReference type="SUPFAM" id="SSF88659">
    <property type="entry name" value="Sigma3 and sigma4 domains of RNA polymerase sigma factors"/>
    <property type="match status" value="1"/>
</dbReference>
<keyword evidence="3 6" id="KW-0731">Sigma factor</keyword>
<dbReference type="GO" id="GO:0006352">
    <property type="term" value="P:DNA-templated transcription initiation"/>
    <property type="evidence" value="ECO:0007669"/>
    <property type="project" value="InterPro"/>
</dbReference>
<dbReference type="Gene3D" id="1.10.10.10">
    <property type="entry name" value="Winged helix-like DNA-binding domain superfamily/Winged helix DNA-binding domain"/>
    <property type="match status" value="1"/>
</dbReference>
<comment type="similarity">
    <text evidence="1 6">Belongs to the sigma-70 factor family. ECF subfamily.</text>
</comment>
<evidence type="ECO:0000259" key="7">
    <source>
        <dbReference type="Pfam" id="PF04542"/>
    </source>
</evidence>
<evidence type="ECO:0000256" key="6">
    <source>
        <dbReference type="RuleBase" id="RU000716"/>
    </source>
</evidence>
<dbReference type="PROSITE" id="PS01063">
    <property type="entry name" value="SIGMA70_ECF"/>
    <property type="match status" value="1"/>
</dbReference>
<dbReference type="Gene3D" id="1.10.1740.10">
    <property type="match status" value="1"/>
</dbReference>
<dbReference type="SUPFAM" id="SSF88946">
    <property type="entry name" value="Sigma2 domain of RNA polymerase sigma factors"/>
    <property type="match status" value="1"/>
</dbReference>
<reference evidence="8 9" key="1">
    <citation type="submission" date="2019-07" db="EMBL/GenBank/DDBJ databases">
        <title>Whole genome shotgun sequence of Brevifollis gellanilyticus NBRC 108608.</title>
        <authorList>
            <person name="Hosoyama A."/>
            <person name="Uohara A."/>
            <person name="Ohji S."/>
            <person name="Ichikawa N."/>
        </authorList>
    </citation>
    <scope>NUCLEOTIDE SEQUENCE [LARGE SCALE GENOMIC DNA]</scope>
    <source>
        <strain evidence="8 9">NBRC 108608</strain>
    </source>
</reference>
<dbReference type="InterPro" id="IPR014284">
    <property type="entry name" value="RNA_pol_sigma-70_dom"/>
</dbReference>
<dbReference type="OrthoDB" id="9797134at2"/>
<dbReference type="EMBL" id="BKAG01000013">
    <property type="protein sequence ID" value="GEP43010.1"/>
    <property type="molecule type" value="Genomic_DNA"/>
</dbReference>
<dbReference type="AlphaFoldDB" id="A0A512M8E4"/>
<evidence type="ECO:0000256" key="1">
    <source>
        <dbReference type="ARBA" id="ARBA00010641"/>
    </source>
</evidence>
<dbReference type="Pfam" id="PF04542">
    <property type="entry name" value="Sigma70_r2"/>
    <property type="match status" value="1"/>
</dbReference>
<proteinExistence type="inferred from homology"/>
<evidence type="ECO:0000256" key="3">
    <source>
        <dbReference type="ARBA" id="ARBA00023082"/>
    </source>
</evidence>
<dbReference type="InterPro" id="IPR000838">
    <property type="entry name" value="RNA_pol_sigma70_ECF_CS"/>
</dbReference>
<dbReference type="InterPro" id="IPR013324">
    <property type="entry name" value="RNA_pol_sigma_r3/r4-like"/>
</dbReference>
<dbReference type="NCBIfam" id="TIGR02989">
    <property type="entry name" value="Sig-70_gvs1"/>
    <property type="match status" value="1"/>
</dbReference>
<sequence length="188" mass="21321">MLESDQLHATLDHVLRGQSDAFLVIVRAYGPGLRTYLGSQLFHLDDADDLAQETFIAAYRNLNTFRRGEDFGAWLRGIARNKLLRFFEQTNRRVVNLETFRREASNLLQGELEGAAAETKSEQLQAMLSCITKLPDRIRHVVRSLLDGSKAPALAEELKTTTGAVYQLQYRALGMLRECITRELADEH</sequence>
<evidence type="ECO:0000256" key="4">
    <source>
        <dbReference type="ARBA" id="ARBA00023125"/>
    </source>
</evidence>
<dbReference type="GO" id="GO:0003677">
    <property type="term" value="F:DNA binding"/>
    <property type="evidence" value="ECO:0007669"/>
    <property type="project" value="UniProtKB-KW"/>
</dbReference>
<dbReference type="PANTHER" id="PTHR43133:SF51">
    <property type="entry name" value="RNA POLYMERASE SIGMA FACTOR"/>
    <property type="match status" value="1"/>
</dbReference>
<dbReference type="NCBIfam" id="TIGR02937">
    <property type="entry name" value="sigma70-ECF"/>
    <property type="match status" value="1"/>
</dbReference>
<keyword evidence="2 6" id="KW-0805">Transcription regulation</keyword>
<keyword evidence="4 6" id="KW-0238">DNA-binding</keyword>
<evidence type="ECO:0000313" key="9">
    <source>
        <dbReference type="Proteomes" id="UP000321577"/>
    </source>
</evidence>